<evidence type="ECO:0000256" key="2">
    <source>
        <dbReference type="ARBA" id="ARBA00022448"/>
    </source>
</evidence>
<keyword evidence="2" id="KW-0813">Transport</keyword>
<evidence type="ECO:0000256" key="5">
    <source>
        <dbReference type="ARBA" id="ARBA00050305"/>
    </source>
</evidence>
<dbReference type="PANTHER" id="PTHR42781">
    <property type="entry name" value="SPERMIDINE/PUTRESCINE IMPORT ATP-BINDING PROTEIN POTA"/>
    <property type="match status" value="1"/>
</dbReference>
<dbReference type="GO" id="GO:0140359">
    <property type="term" value="F:ABC-type transporter activity"/>
    <property type="evidence" value="ECO:0007669"/>
    <property type="project" value="UniProtKB-ARBA"/>
</dbReference>
<keyword evidence="4 12" id="KW-0067">ATP-binding</keyword>
<dbReference type="PROSITE" id="PS50893">
    <property type="entry name" value="ABC_TRANSPORTER_2"/>
    <property type="match status" value="1"/>
</dbReference>
<name>A0A1H1SAW1_9CORY</name>
<feature type="domain" description="ABC transporter" evidence="11">
    <location>
        <begin position="2"/>
        <end position="234"/>
    </location>
</feature>
<comment type="catalytic activity">
    <reaction evidence="5">
        <text>alpha,alpha-trehalose(out) + ATP + H2O = alpha,alpha-trehalose(in) + ADP + phosphate + H(+)</text>
        <dbReference type="Rhea" id="RHEA:75203"/>
        <dbReference type="ChEBI" id="CHEBI:15377"/>
        <dbReference type="ChEBI" id="CHEBI:15378"/>
        <dbReference type="ChEBI" id="CHEBI:16551"/>
        <dbReference type="ChEBI" id="CHEBI:30616"/>
        <dbReference type="ChEBI" id="CHEBI:43474"/>
        <dbReference type="ChEBI" id="CHEBI:456216"/>
    </reaction>
</comment>
<reference evidence="12 13" key="1">
    <citation type="submission" date="2016-10" db="EMBL/GenBank/DDBJ databases">
        <authorList>
            <person name="de Groot N.N."/>
        </authorList>
    </citation>
    <scope>NUCLEOTIDE SEQUENCE [LARGE SCALE GENOMIC DNA]</scope>
    <source>
        <strain evidence="12 13">DSM 45434</strain>
    </source>
</reference>
<dbReference type="GO" id="GO:0005524">
    <property type="term" value="F:ATP binding"/>
    <property type="evidence" value="ECO:0007669"/>
    <property type="project" value="UniProtKB-KW"/>
</dbReference>
<dbReference type="OrthoDB" id="9802264at2"/>
<dbReference type="InterPro" id="IPR017871">
    <property type="entry name" value="ABC_transporter-like_CS"/>
</dbReference>
<dbReference type="InterPro" id="IPR003593">
    <property type="entry name" value="AAA+_ATPase"/>
</dbReference>
<protein>
    <recommendedName>
        <fullName evidence="8">Trehalose import ATP-binding protein SugC</fullName>
    </recommendedName>
    <alternativeName>
        <fullName evidence="10">Nucleotide-binding domain of SugABC transporter</fullName>
    </alternativeName>
    <alternativeName>
        <fullName evidence="9">SugABC transporter ATPase SugC</fullName>
    </alternativeName>
</protein>
<evidence type="ECO:0000256" key="7">
    <source>
        <dbReference type="ARBA" id="ARBA00063658"/>
    </source>
</evidence>
<dbReference type="GO" id="GO:0016887">
    <property type="term" value="F:ATP hydrolysis activity"/>
    <property type="evidence" value="ECO:0007669"/>
    <property type="project" value="InterPro"/>
</dbReference>
<accession>A0A1H1SAW1</accession>
<dbReference type="EMBL" id="LT629765">
    <property type="protein sequence ID" value="SDS45071.1"/>
    <property type="molecule type" value="Genomic_DNA"/>
</dbReference>
<dbReference type="GO" id="GO:0043190">
    <property type="term" value="C:ATP-binding cassette (ABC) transporter complex"/>
    <property type="evidence" value="ECO:0007669"/>
    <property type="project" value="UniProtKB-ARBA"/>
</dbReference>
<evidence type="ECO:0000256" key="3">
    <source>
        <dbReference type="ARBA" id="ARBA00022741"/>
    </source>
</evidence>
<dbReference type="Pfam" id="PF00005">
    <property type="entry name" value="ABC_tran"/>
    <property type="match status" value="1"/>
</dbReference>
<evidence type="ECO:0000256" key="4">
    <source>
        <dbReference type="ARBA" id="ARBA00022840"/>
    </source>
</evidence>
<sequence>MIKFEDIVVRYDNDFLALPEFNLTIEDGEFFTLLGPSGCGKSTALRTLAGFINPTSGRIMSKDREITRSPSNKRGIGMVFQNYALFPSMSVGDNIAYGLKTAKVAKDEIAERVATVAREVNLTPEQLDKGIAALSGGQQQRVAIARALVMRPDILLLDEPLSNLDAKLRQQLRVQLKELQQQSGITTVYVTHDQEEALSMSDRIAVLNRGMIEQVGRPQDVYSDSETEFVCNFLGDVNRLSPGQVAELNKQGAGLNPEHNHYIRLEKVRFTQNQSELPAGIHVLRGVPEGRSYLGTTSVYMIRALDSSIRVLVQETGHFEWAEGEVFLGIDPQWIRSYAPSSENFGDSGDKK</sequence>
<dbReference type="PROSITE" id="PS00211">
    <property type="entry name" value="ABC_TRANSPORTER_1"/>
    <property type="match status" value="1"/>
</dbReference>
<dbReference type="InterPro" id="IPR050093">
    <property type="entry name" value="ABC_SmlMolc_Importer"/>
</dbReference>
<dbReference type="FunFam" id="3.40.50.300:FF:000042">
    <property type="entry name" value="Maltose/maltodextrin ABC transporter, ATP-binding protein"/>
    <property type="match status" value="1"/>
</dbReference>
<evidence type="ECO:0000313" key="13">
    <source>
        <dbReference type="Proteomes" id="UP000182237"/>
    </source>
</evidence>
<comment type="subunit">
    <text evidence="7">Monomer. Homodimerizes in the presence of ATP. The complex is composed of two ATP-binding proteins (SugC), two transmembrane proteins (SugA and SugB) and a solute-binding protein (LpqY).</text>
</comment>
<evidence type="ECO:0000256" key="6">
    <source>
        <dbReference type="ARBA" id="ARBA00056091"/>
    </source>
</evidence>
<gene>
    <name evidence="12" type="ORF">SAMN04488539_1702</name>
</gene>
<evidence type="ECO:0000256" key="8">
    <source>
        <dbReference type="ARBA" id="ARBA00072105"/>
    </source>
</evidence>
<evidence type="ECO:0000256" key="1">
    <source>
        <dbReference type="ARBA" id="ARBA00004515"/>
    </source>
</evidence>
<dbReference type="eggNOG" id="COG3842">
    <property type="taxonomic scope" value="Bacteria"/>
</dbReference>
<organism evidence="12 13">
    <name type="scientific">Corynebacterium timonense</name>
    <dbReference type="NCBI Taxonomy" id="441500"/>
    <lineage>
        <taxon>Bacteria</taxon>
        <taxon>Bacillati</taxon>
        <taxon>Actinomycetota</taxon>
        <taxon>Actinomycetes</taxon>
        <taxon>Mycobacteriales</taxon>
        <taxon>Corynebacteriaceae</taxon>
        <taxon>Corynebacterium</taxon>
    </lineage>
</organism>
<keyword evidence="3" id="KW-0547">Nucleotide-binding</keyword>
<dbReference type="PANTHER" id="PTHR42781:SF4">
    <property type="entry name" value="SPERMIDINE_PUTRESCINE IMPORT ATP-BINDING PROTEIN POTA"/>
    <property type="match status" value="1"/>
</dbReference>
<dbReference type="InterPro" id="IPR003439">
    <property type="entry name" value="ABC_transporter-like_ATP-bd"/>
</dbReference>
<dbReference type="AlphaFoldDB" id="A0A1H1SAW1"/>
<keyword evidence="13" id="KW-1185">Reference proteome</keyword>
<comment type="function">
    <text evidence="6">Part of the ABC transporter complex LpqY-SugA-SugB-SugC, which is highly specific for uptake of trehalose. Involved in the recycling of extracellular trehalose released from trehalose-containing molecules synthesized by M.tuberculosis. Trehalose uptake is essential for virulence. Responsible for energy coupling to the transport system.</text>
</comment>
<proteinExistence type="predicted"/>
<dbReference type="SUPFAM" id="SSF52540">
    <property type="entry name" value="P-loop containing nucleoside triphosphate hydrolases"/>
    <property type="match status" value="1"/>
</dbReference>
<dbReference type="Proteomes" id="UP000182237">
    <property type="component" value="Chromosome I"/>
</dbReference>
<dbReference type="STRING" id="1203190.GCA_000312345_01497"/>
<dbReference type="InterPro" id="IPR027417">
    <property type="entry name" value="P-loop_NTPase"/>
</dbReference>
<comment type="subcellular location">
    <subcellularLocation>
        <location evidence="1">Cell inner membrane</location>
        <topology evidence="1">Peripheral membrane protein</topology>
        <orientation evidence="1">Cytoplasmic side</orientation>
    </subcellularLocation>
</comment>
<dbReference type="SMART" id="SM00382">
    <property type="entry name" value="AAA"/>
    <property type="match status" value="1"/>
</dbReference>
<evidence type="ECO:0000256" key="10">
    <source>
        <dbReference type="ARBA" id="ARBA00082626"/>
    </source>
</evidence>
<evidence type="ECO:0000313" key="12">
    <source>
        <dbReference type="EMBL" id="SDS45071.1"/>
    </source>
</evidence>
<evidence type="ECO:0000256" key="9">
    <source>
        <dbReference type="ARBA" id="ARBA00080647"/>
    </source>
</evidence>
<dbReference type="Gene3D" id="3.40.50.300">
    <property type="entry name" value="P-loop containing nucleotide triphosphate hydrolases"/>
    <property type="match status" value="1"/>
</dbReference>
<dbReference type="RefSeq" id="WP_019194313.1">
    <property type="nucleotide sequence ID" value="NZ_LT629765.1"/>
</dbReference>
<evidence type="ECO:0000259" key="11">
    <source>
        <dbReference type="PROSITE" id="PS50893"/>
    </source>
</evidence>